<evidence type="ECO:0000256" key="1">
    <source>
        <dbReference type="SAM" id="MobiDB-lite"/>
    </source>
</evidence>
<dbReference type="AlphaFoldDB" id="A0A9P1ECQ9"/>
<evidence type="ECO:0000313" key="3">
    <source>
        <dbReference type="Proteomes" id="UP001152484"/>
    </source>
</evidence>
<organism evidence="2 3">
    <name type="scientific">Cuscuta europaea</name>
    <name type="common">European dodder</name>
    <dbReference type="NCBI Taxonomy" id="41803"/>
    <lineage>
        <taxon>Eukaryota</taxon>
        <taxon>Viridiplantae</taxon>
        <taxon>Streptophyta</taxon>
        <taxon>Embryophyta</taxon>
        <taxon>Tracheophyta</taxon>
        <taxon>Spermatophyta</taxon>
        <taxon>Magnoliopsida</taxon>
        <taxon>eudicotyledons</taxon>
        <taxon>Gunneridae</taxon>
        <taxon>Pentapetalae</taxon>
        <taxon>asterids</taxon>
        <taxon>lamiids</taxon>
        <taxon>Solanales</taxon>
        <taxon>Convolvulaceae</taxon>
        <taxon>Cuscuteae</taxon>
        <taxon>Cuscuta</taxon>
        <taxon>Cuscuta subgen. Cuscuta</taxon>
    </lineage>
</organism>
<evidence type="ECO:0000313" key="2">
    <source>
        <dbReference type="EMBL" id="CAH9094748.1"/>
    </source>
</evidence>
<dbReference type="EMBL" id="CAMAPE010000031">
    <property type="protein sequence ID" value="CAH9094748.1"/>
    <property type="molecule type" value="Genomic_DNA"/>
</dbReference>
<gene>
    <name evidence="2" type="ORF">CEURO_LOCUS12882</name>
</gene>
<feature type="non-terminal residue" evidence="2">
    <location>
        <position position="191"/>
    </location>
</feature>
<dbReference type="Proteomes" id="UP001152484">
    <property type="component" value="Unassembled WGS sequence"/>
</dbReference>
<reference evidence="2" key="1">
    <citation type="submission" date="2022-07" db="EMBL/GenBank/DDBJ databases">
        <authorList>
            <person name="Macas J."/>
            <person name="Novak P."/>
            <person name="Neumann P."/>
        </authorList>
    </citation>
    <scope>NUCLEOTIDE SEQUENCE</scope>
</reference>
<accession>A0A9P1ECQ9</accession>
<keyword evidence="3" id="KW-1185">Reference proteome</keyword>
<dbReference type="OrthoDB" id="1845088at2759"/>
<feature type="region of interest" description="Disordered" evidence="1">
    <location>
        <begin position="1"/>
        <end position="24"/>
    </location>
</feature>
<name>A0A9P1ECQ9_CUSEU</name>
<sequence length="191" mass="19494">MRWLRARKRTSGGQNGQPIYWYPQQGQPGYAPAGGAPSFPAGSAPHAGGVPTTGTVVCNSALSHLNINALHVGVTNSSFAGLPSDGGILGSVPHPVVCQICFSAGHSAVTCPSRFTQPSSPALFTSPGESNSALWYPDSGASAHMTAPEASGAILLQASSSGPLYPLRLPSSPSVVLASVLASGPVWHRRL</sequence>
<feature type="compositionally biased region" description="Basic residues" evidence="1">
    <location>
        <begin position="1"/>
        <end position="10"/>
    </location>
</feature>
<protein>
    <submittedName>
        <fullName evidence="2">Uncharacterized protein</fullName>
    </submittedName>
</protein>
<proteinExistence type="predicted"/>
<comment type="caution">
    <text evidence="2">The sequence shown here is derived from an EMBL/GenBank/DDBJ whole genome shotgun (WGS) entry which is preliminary data.</text>
</comment>